<proteinExistence type="predicted"/>
<feature type="transmembrane region" description="Helical" evidence="1">
    <location>
        <begin position="138"/>
        <end position="165"/>
    </location>
</feature>
<evidence type="ECO:0000313" key="3">
    <source>
        <dbReference type="Proteomes" id="UP000027093"/>
    </source>
</evidence>
<sequence length="182" mass="19716">MSRGILVLKAGIAMVFAAVLLLVMYTDTFASKQPGISLEPGQIFSMTKYFAGTGNGETVGMFAVVLKEGKEVGVQVAAPDGSIVLKTRIGSKSQPVIGTFPVKQAGNYKLTIEGSNEQNVKFVAAFGHPPMFDASEPYLQSLTISAILLMIGFITTVAGFVVYFIDRRRNMNSPDRRMIQNR</sequence>
<keyword evidence="1" id="KW-0812">Transmembrane</keyword>
<dbReference type="HOGENOM" id="CLU_1478965_0_0_2"/>
<accession>A0A060HJX9</accession>
<keyword evidence="3" id="KW-1185">Reference proteome</keyword>
<dbReference type="Proteomes" id="UP000027093">
    <property type="component" value="Chromosome"/>
</dbReference>
<dbReference type="STRING" id="926571.NVIE_025690"/>
<dbReference type="EMBL" id="CP007536">
    <property type="protein sequence ID" value="AIC16839.1"/>
    <property type="molecule type" value="Genomic_DNA"/>
</dbReference>
<evidence type="ECO:0000256" key="1">
    <source>
        <dbReference type="SAM" id="Phobius"/>
    </source>
</evidence>
<reference evidence="2 3" key="1">
    <citation type="journal article" date="2014" name="Int. J. Syst. Evol. Microbiol.">
        <title>Nitrososphaera viennensis gen. nov., sp. nov., an aerobic and mesophilic, ammonia-oxidizing archaeon from soil and a member of the archaeal phylum Thaumarchaeota.</title>
        <authorList>
            <person name="Stieglmeier M."/>
            <person name="Klingl A."/>
            <person name="Alves R.J."/>
            <person name="Rittmann S.K."/>
            <person name="Melcher M."/>
            <person name="Leisch N."/>
            <person name="Schleper C."/>
        </authorList>
    </citation>
    <scope>NUCLEOTIDE SEQUENCE [LARGE SCALE GENOMIC DNA]</scope>
    <source>
        <strain evidence="2">EN76</strain>
    </source>
</reference>
<protein>
    <submittedName>
        <fullName evidence="2">Uncharacterized protein</fullName>
    </submittedName>
</protein>
<keyword evidence="1" id="KW-1133">Transmembrane helix</keyword>
<dbReference type="KEGG" id="nvn:NVIE_025690"/>
<name>A0A060HJX9_9ARCH</name>
<dbReference type="AlphaFoldDB" id="A0A060HJX9"/>
<gene>
    <name evidence="2" type="ORF">NVIE_025690</name>
</gene>
<organism evidence="2 3">
    <name type="scientific">Nitrososphaera viennensis EN76</name>
    <dbReference type="NCBI Taxonomy" id="926571"/>
    <lineage>
        <taxon>Archaea</taxon>
        <taxon>Nitrososphaerota</taxon>
        <taxon>Nitrososphaeria</taxon>
        <taxon>Nitrososphaerales</taxon>
        <taxon>Nitrososphaeraceae</taxon>
        <taxon>Nitrososphaera</taxon>
    </lineage>
</organism>
<feature type="transmembrane region" description="Helical" evidence="1">
    <location>
        <begin position="7"/>
        <end position="25"/>
    </location>
</feature>
<evidence type="ECO:0000313" key="2">
    <source>
        <dbReference type="EMBL" id="AIC16839.1"/>
    </source>
</evidence>
<keyword evidence="1" id="KW-0472">Membrane</keyword>